<name>A0ACD6AJ84_AVESA</name>
<dbReference type="Proteomes" id="UP001732700">
    <property type="component" value="Unassembled WGS sequence"/>
</dbReference>
<dbReference type="EnsemblPlants" id="AVESA.00010b.r2.UnG1427760.1">
    <property type="protein sequence ID" value="AVESA.00010b.r2.UnG1427760.1.CDS.1"/>
    <property type="gene ID" value="AVESA.00010b.r2.UnG1427760"/>
</dbReference>
<protein>
    <submittedName>
        <fullName evidence="1">Uncharacterized protein</fullName>
    </submittedName>
</protein>
<keyword evidence="2" id="KW-1185">Reference proteome</keyword>
<proteinExistence type="predicted"/>
<reference evidence="1" key="1">
    <citation type="submission" date="2025-09" db="UniProtKB">
        <authorList>
            <consortium name="EnsemblPlants"/>
        </authorList>
    </citation>
    <scope>IDENTIFICATION</scope>
</reference>
<organism evidence="1 2">
    <name type="scientific">Avena sativa</name>
    <name type="common">Oat</name>
    <dbReference type="NCBI Taxonomy" id="4498"/>
    <lineage>
        <taxon>Eukaryota</taxon>
        <taxon>Viridiplantae</taxon>
        <taxon>Streptophyta</taxon>
        <taxon>Embryophyta</taxon>
        <taxon>Tracheophyta</taxon>
        <taxon>Spermatophyta</taxon>
        <taxon>Magnoliopsida</taxon>
        <taxon>Liliopsida</taxon>
        <taxon>Poales</taxon>
        <taxon>Poaceae</taxon>
        <taxon>BOP clade</taxon>
        <taxon>Pooideae</taxon>
        <taxon>Poodae</taxon>
        <taxon>Poeae</taxon>
        <taxon>Poeae Chloroplast Group 1 (Aveneae type)</taxon>
        <taxon>Aveninae</taxon>
        <taxon>Avena</taxon>
    </lineage>
</organism>
<evidence type="ECO:0000313" key="1">
    <source>
        <dbReference type="EnsemblPlants" id="AVESA.00010b.r2.UnG1427760.1.CDS.1"/>
    </source>
</evidence>
<evidence type="ECO:0000313" key="2">
    <source>
        <dbReference type="Proteomes" id="UP001732700"/>
    </source>
</evidence>
<sequence length="178" mass="19097">MDVARSSNTRSPVTTLKLIQLLLTLSSPAAPSRVIAKGRKNKLQGDRMQAGGAFECRTCGRRFPTFQALGGHRTSHKRPRVRAHGLDLLLGARPGKARVPVEHRCGTCGQTFATGQALGGHMRRHRPAVSVVGAGAVATDAVWTEASSSLFTSGLSAGPQHHDDENDSSRRPTLFHFI</sequence>
<accession>A0ACD6AJ84</accession>